<dbReference type="AlphaFoldDB" id="A0A6P8YZL5"/>
<protein>
    <submittedName>
        <fullName evidence="4">Uncharacterized protein LOC117571988</fullName>
    </submittedName>
</protein>
<organism evidence="3 4">
    <name type="scientific">Drosophila albomicans</name>
    <name type="common">Fruit fly</name>
    <dbReference type="NCBI Taxonomy" id="7291"/>
    <lineage>
        <taxon>Eukaryota</taxon>
        <taxon>Metazoa</taxon>
        <taxon>Ecdysozoa</taxon>
        <taxon>Arthropoda</taxon>
        <taxon>Hexapoda</taxon>
        <taxon>Insecta</taxon>
        <taxon>Pterygota</taxon>
        <taxon>Neoptera</taxon>
        <taxon>Endopterygota</taxon>
        <taxon>Diptera</taxon>
        <taxon>Brachycera</taxon>
        <taxon>Muscomorpha</taxon>
        <taxon>Ephydroidea</taxon>
        <taxon>Drosophilidae</taxon>
        <taxon>Drosophila</taxon>
    </lineage>
</organism>
<evidence type="ECO:0000313" key="4">
    <source>
        <dbReference type="RefSeq" id="XP_034110387.1"/>
    </source>
</evidence>
<dbReference type="OrthoDB" id="7964190at2759"/>
<reference evidence="4" key="1">
    <citation type="submission" date="2025-08" db="UniProtKB">
        <authorList>
            <consortium name="RefSeq"/>
        </authorList>
    </citation>
    <scope>IDENTIFICATION</scope>
    <source>
        <strain evidence="4">15112-1751.03</strain>
        <tissue evidence="4">Whole Adult</tissue>
    </source>
</reference>
<dbReference type="GeneID" id="117571988"/>
<gene>
    <name evidence="4" type="primary">LOC117571988</name>
</gene>
<feature type="compositionally biased region" description="Low complexity" evidence="1">
    <location>
        <begin position="353"/>
        <end position="378"/>
    </location>
</feature>
<accession>A0A6P8YZL5</accession>
<proteinExistence type="predicted"/>
<name>A0A6P8YZL5_DROAB</name>
<sequence length="544" mass="61679">MAPQRSCVHSLLCLLLLLQHSLSIRIEDKSRSSSRTTSSRGTSTTSSTTSTATPPVYRVSRPEPKQPVKRVPPHLQDVRPGYVDDDAGDVIRIIEPPAHFQELKRLRQRQSQRNAPQKAVVWEQPRKLSTNRQPRPKLQQTQPQSHIQPHGQPHLQPLSLSKSQAHNGDLLTQEAQFAPQIVNNLQLPMEILASVRKTERILQRQRQKLPLVRQRHIQRQSHTMIAQKSLEQQLYQRGQQQRLRAVLNDDHKRSKRVKREANPAGYDVAQGLKLVAHIGELLNSASHYLPDELKPNELAPQASPLTAALESIESQSCGNSTKCDNRRRRQRLFKLQGSKKTAARGRNFRHEASTTTTTATKTTTAESTTTSTSTTFATPLASRLVNSRKSPNNRNQQQQQQQQQQLQLPASPRSDDTVLYADVMSNIRNLWQEHDYDHDLSHSLAPQFVAPEQVANNSDYRALQVYLRELDEISKRLPTVASLTSLNHQELARSTPSPSWYLINNEGKIYETHLDSETKPTAALFHTFPDMPEDNDAVLTQNLE</sequence>
<feature type="region of interest" description="Disordered" evidence="1">
    <location>
        <begin position="27"/>
        <end position="83"/>
    </location>
</feature>
<feature type="compositionally biased region" description="Low complexity" evidence="1">
    <location>
        <begin position="33"/>
        <end position="51"/>
    </location>
</feature>
<feature type="chain" id="PRO_5028312554" evidence="2">
    <location>
        <begin position="24"/>
        <end position="544"/>
    </location>
</feature>
<evidence type="ECO:0000256" key="1">
    <source>
        <dbReference type="SAM" id="MobiDB-lite"/>
    </source>
</evidence>
<keyword evidence="3" id="KW-1185">Reference proteome</keyword>
<feature type="compositionally biased region" description="Low complexity" evidence="1">
    <location>
        <begin position="396"/>
        <end position="408"/>
    </location>
</feature>
<feature type="compositionally biased region" description="Polar residues" evidence="1">
    <location>
        <begin position="127"/>
        <end position="147"/>
    </location>
</feature>
<dbReference type="RefSeq" id="XP_034110387.1">
    <property type="nucleotide sequence ID" value="XM_034254496.2"/>
</dbReference>
<feature type="region of interest" description="Disordered" evidence="1">
    <location>
        <begin position="333"/>
        <end position="413"/>
    </location>
</feature>
<feature type="region of interest" description="Disordered" evidence="1">
    <location>
        <begin position="105"/>
        <end position="160"/>
    </location>
</feature>
<keyword evidence="2" id="KW-0732">Signal</keyword>
<dbReference type="Proteomes" id="UP000515160">
    <property type="component" value="Chromosome 3"/>
</dbReference>
<feature type="signal peptide" evidence="2">
    <location>
        <begin position="1"/>
        <end position="23"/>
    </location>
</feature>
<feature type="compositionally biased region" description="Polar residues" evidence="1">
    <location>
        <begin position="384"/>
        <end position="395"/>
    </location>
</feature>
<evidence type="ECO:0000256" key="2">
    <source>
        <dbReference type="SAM" id="SignalP"/>
    </source>
</evidence>
<evidence type="ECO:0000313" key="3">
    <source>
        <dbReference type="Proteomes" id="UP000515160"/>
    </source>
</evidence>